<evidence type="ECO:0000313" key="2">
    <source>
        <dbReference type="EMBL" id="EOB13193.1"/>
    </source>
</evidence>
<sequence>MSSIIFDEFEIKGGIGLRPRKMLVYRRENRLVNSILDYKLEAHNSISLHNLVIGLDIDVFIHKHNGKETVITKYETDRVKAAHEKEKKINDDYKAIKAQLKKEKEIKKQKEKQLKKARKIERKLFDTIGILSDNDFVKLSVPDPNKQNVKEIRLSAIEDAREVEVKDLITLETPPILEIVNAIDLPIKPNTKIDKRMFEFANIKNFWNMKLQKK</sequence>
<dbReference type="AlphaFoldDB" id="R0MK73"/>
<protein>
    <submittedName>
        <fullName evidence="2">Uncharacterized protein</fullName>
    </submittedName>
</protein>
<evidence type="ECO:0000313" key="3">
    <source>
        <dbReference type="Proteomes" id="UP000016927"/>
    </source>
</evidence>
<evidence type="ECO:0000256" key="1">
    <source>
        <dbReference type="SAM" id="Coils"/>
    </source>
</evidence>
<dbReference type="Proteomes" id="UP000016927">
    <property type="component" value="Unassembled WGS sequence"/>
</dbReference>
<dbReference type="HOGENOM" id="CLU_1289274_0_0_1"/>
<organism evidence="2 3">
    <name type="scientific">Nosema bombycis (strain CQ1 / CVCC 102059)</name>
    <name type="common">Microsporidian parasite</name>
    <name type="synonym">Pebrine of silkworm</name>
    <dbReference type="NCBI Taxonomy" id="578461"/>
    <lineage>
        <taxon>Eukaryota</taxon>
        <taxon>Fungi</taxon>
        <taxon>Fungi incertae sedis</taxon>
        <taxon>Microsporidia</taxon>
        <taxon>Nosematidae</taxon>
        <taxon>Nosema</taxon>
    </lineage>
</organism>
<dbReference type="VEuPathDB" id="MicrosporidiaDB:NBO_124g0002"/>
<keyword evidence="3" id="KW-1185">Reference proteome</keyword>
<accession>R0MK73</accession>
<gene>
    <name evidence="2" type="ORF">NBO_124g0002</name>
</gene>
<name>R0MK73_NOSB1</name>
<keyword evidence="1" id="KW-0175">Coiled coil</keyword>
<proteinExistence type="predicted"/>
<dbReference type="EMBL" id="KB909032">
    <property type="protein sequence ID" value="EOB13193.1"/>
    <property type="molecule type" value="Genomic_DNA"/>
</dbReference>
<reference evidence="2 3" key="1">
    <citation type="journal article" date="2013" name="BMC Genomics">
        <title>Comparative genomics of parasitic silkworm microsporidia reveal an association between genome expansion and host adaptation.</title>
        <authorList>
            <person name="Pan G."/>
            <person name="Xu J."/>
            <person name="Li T."/>
            <person name="Xia Q."/>
            <person name="Liu S.L."/>
            <person name="Zhang G."/>
            <person name="Li S."/>
            <person name="Li C."/>
            <person name="Liu H."/>
            <person name="Yang L."/>
            <person name="Liu T."/>
            <person name="Zhang X."/>
            <person name="Wu Z."/>
            <person name="Fan W."/>
            <person name="Dang X."/>
            <person name="Xiang H."/>
            <person name="Tao M."/>
            <person name="Li Y."/>
            <person name="Hu J."/>
            <person name="Li Z."/>
            <person name="Lin L."/>
            <person name="Luo J."/>
            <person name="Geng L."/>
            <person name="Wang L."/>
            <person name="Long M."/>
            <person name="Wan Y."/>
            <person name="He N."/>
            <person name="Zhang Z."/>
            <person name="Lu C."/>
            <person name="Keeling P.J."/>
            <person name="Wang J."/>
            <person name="Xiang Z."/>
            <person name="Zhou Z."/>
        </authorList>
    </citation>
    <scope>NUCLEOTIDE SEQUENCE [LARGE SCALE GENOMIC DNA]</scope>
    <source>
        <strain evidence="3">CQ1 / CVCC 102059</strain>
    </source>
</reference>
<feature type="coiled-coil region" evidence="1">
    <location>
        <begin position="83"/>
        <end position="123"/>
    </location>
</feature>